<dbReference type="EMBL" id="VTFX01000001">
    <property type="protein sequence ID" value="KAD4060152.1"/>
    <property type="molecule type" value="Genomic_DNA"/>
</dbReference>
<accession>A0A5N6MTA0</accession>
<evidence type="ECO:0000313" key="2">
    <source>
        <dbReference type="EMBL" id="KAD4060152.1"/>
    </source>
</evidence>
<name>A0A5N6MTA0_9MICC</name>
<dbReference type="Proteomes" id="UP000326852">
    <property type="component" value="Unassembled WGS sequence"/>
</dbReference>
<sequence length="217" mass="23975">MRALDDDLLETWVSGWAQARGYRTRHEGRFPAALLHDRTNDWEYFALEPSPDEFAALASSARHSPTRLFTIVTTRADAIHGAASVYGLQIRSTDEVLMAVDMAGQDIEAPVLPWDTFEVESTHENQVGAVTVFDAGQLVASGRVAVIDGYAVFDRIMTEPAYRRRGLGSYVMRALTALALEDDADGGLLIASVAGQELYRYLGWESLASVVMFEPRF</sequence>
<dbReference type="PROSITE" id="PS51186">
    <property type="entry name" value="GNAT"/>
    <property type="match status" value="1"/>
</dbReference>
<protein>
    <submittedName>
        <fullName evidence="2">GNAT family N-acetyltransferase</fullName>
    </submittedName>
</protein>
<comment type="caution">
    <text evidence="2">The sequence shown here is derived from an EMBL/GenBank/DDBJ whole genome shotgun (WGS) entry which is preliminary data.</text>
</comment>
<evidence type="ECO:0000313" key="3">
    <source>
        <dbReference type="Proteomes" id="UP000326852"/>
    </source>
</evidence>
<reference evidence="2 3" key="1">
    <citation type="submission" date="2019-08" db="EMBL/GenBank/DDBJ databases">
        <title>Arthrobacter sp. nov., isolated from plateau pika and Tibetan wild ass.</title>
        <authorList>
            <person name="Ge Y."/>
        </authorList>
    </citation>
    <scope>NUCLEOTIDE SEQUENCE [LARGE SCALE GENOMIC DNA]</scope>
    <source>
        <strain evidence="2 3">785</strain>
    </source>
</reference>
<proteinExistence type="predicted"/>
<dbReference type="RefSeq" id="WP_152271371.1">
    <property type="nucleotide sequence ID" value="NZ_VTFX01000001.1"/>
</dbReference>
<evidence type="ECO:0000259" key="1">
    <source>
        <dbReference type="PROSITE" id="PS51186"/>
    </source>
</evidence>
<organism evidence="2 3">
    <name type="scientific">Arthrobacter yangruifuii</name>
    <dbReference type="NCBI Taxonomy" id="2606616"/>
    <lineage>
        <taxon>Bacteria</taxon>
        <taxon>Bacillati</taxon>
        <taxon>Actinomycetota</taxon>
        <taxon>Actinomycetes</taxon>
        <taxon>Micrococcales</taxon>
        <taxon>Micrococcaceae</taxon>
        <taxon>Arthrobacter</taxon>
    </lineage>
</organism>
<keyword evidence="3" id="KW-1185">Reference proteome</keyword>
<dbReference type="SUPFAM" id="SSF55729">
    <property type="entry name" value="Acyl-CoA N-acyltransferases (Nat)"/>
    <property type="match status" value="1"/>
</dbReference>
<dbReference type="GO" id="GO:0016747">
    <property type="term" value="F:acyltransferase activity, transferring groups other than amino-acyl groups"/>
    <property type="evidence" value="ECO:0007669"/>
    <property type="project" value="InterPro"/>
</dbReference>
<dbReference type="InterPro" id="IPR016181">
    <property type="entry name" value="Acyl_CoA_acyltransferase"/>
</dbReference>
<dbReference type="AlphaFoldDB" id="A0A5N6MTA0"/>
<dbReference type="CDD" id="cd04301">
    <property type="entry name" value="NAT_SF"/>
    <property type="match status" value="1"/>
</dbReference>
<dbReference type="InterPro" id="IPR000182">
    <property type="entry name" value="GNAT_dom"/>
</dbReference>
<feature type="domain" description="N-acetyltransferase" evidence="1">
    <location>
        <begin position="88"/>
        <end position="217"/>
    </location>
</feature>
<keyword evidence="2" id="KW-0808">Transferase</keyword>
<dbReference type="Gene3D" id="3.40.630.30">
    <property type="match status" value="1"/>
</dbReference>
<dbReference type="Pfam" id="PF13508">
    <property type="entry name" value="Acetyltransf_7"/>
    <property type="match status" value="1"/>
</dbReference>
<gene>
    <name evidence="2" type="ORF">GD627_03590</name>
</gene>